<dbReference type="EMBL" id="WSFO01000013">
    <property type="protein sequence ID" value="KAE9627338.1"/>
    <property type="molecule type" value="Genomic_DNA"/>
</dbReference>
<reference evidence="2 3" key="1">
    <citation type="submission" date="2019-05" db="EMBL/GenBank/DDBJ databases">
        <title>Draft genome sequence of Pelagicola sp. DSW4-44.</title>
        <authorList>
            <person name="Oh J."/>
        </authorList>
    </citation>
    <scope>NUCLEOTIDE SEQUENCE [LARGE SCALE GENOMIC DNA]</scope>
    <source>
        <strain evidence="2 3">DSW4-44</strain>
    </source>
</reference>
<accession>A0A6A4R7U6</accession>
<dbReference type="OrthoDB" id="9783370at2"/>
<evidence type="ECO:0000313" key="4">
    <source>
        <dbReference type="Proteomes" id="UP000441586"/>
    </source>
</evidence>
<dbReference type="InterPro" id="IPR027417">
    <property type="entry name" value="P-loop_NTPase"/>
</dbReference>
<accession>A0A5R8Z052</accession>
<dbReference type="Gene3D" id="3.40.50.300">
    <property type="entry name" value="P-loop containing nucleotide triphosphate hydrolases"/>
    <property type="match status" value="1"/>
</dbReference>
<evidence type="ECO:0000313" key="3">
    <source>
        <dbReference type="Proteomes" id="UP000305041"/>
    </source>
</evidence>
<reference evidence="1 4" key="2">
    <citation type="submission" date="2019-12" db="EMBL/GenBank/DDBJ databases">
        <authorList>
            <person name="Zhang Y.-J."/>
        </authorList>
    </citation>
    <scope>NUCLEOTIDE SEQUENCE [LARGE SCALE GENOMIC DNA]</scope>
    <source>
        <strain evidence="1 4">H18S-6</strain>
    </source>
</reference>
<keyword evidence="3" id="KW-1185">Reference proteome</keyword>
<name>A0A5R8Z052_9RHOB</name>
<dbReference type="SUPFAM" id="SSF52540">
    <property type="entry name" value="P-loop containing nucleoside triphosphate hydrolases"/>
    <property type="match status" value="1"/>
</dbReference>
<gene>
    <name evidence="2" type="ORF">FEE96_18310</name>
    <name evidence="1" type="ORF">GP644_19415</name>
</gene>
<protein>
    <submittedName>
        <fullName evidence="1">ATPase</fullName>
    </submittedName>
</protein>
<dbReference type="RefSeq" id="WP_138164568.1">
    <property type="nucleotide sequence ID" value="NZ_VAUA01000010.1"/>
</dbReference>
<proteinExistence type="predicted"/>
<dbReference type="Proteomes" id="UP000305041">
    <property type="component" value="Unassembled WGS sequence"/>
</dbReference>
<dbReference type="AlphaFoldDB" id="A0A5R8Z052"/>
<dbReference type="Proteomes" id="UP000441586">
    <property type="component" value="Unassembled WGS sequence"/>
</dbReference>
<evidence type="ECO:0000313" key="1">
    <source>
        <dbReference type="EMBL" id="KAE9627338.1"/>
    </source>
</evidence>
<organism evidence="1 4">
    <name type="scientific">Parasedimentitalea maritima</name>
    <dbReference type="NCBI Taxonomy" id="2578117"/>
    <lineage>
        <taxon>Bacteria</taxon>
        <taxon>Pseudomonadati</taxon>
        <taxon>Pseudomonadota</taxon>
        <taxon>Alphaproteobacteria</taxon>
        <taxon>Rhodobacterales</taxon>
        <taxon>Paracoccaceae</taxon>
        <taxon>Parasedimentitalea</taxon>
    </lineage>
</organism>
<sequence>MNMQTSHVTAPPAPKGMEQMQLPSVMMRDILLKTIFRKNVDMVSEIAEAICLPMSVTQELVDIAREQKLLEATGTLNANSGNEMGYQLTDAGKARALDALTQSEYFGAMPVPLDVYREQVKRQSIRNIQVNRKQLTNAMGHLVLPDSLLDHLGPAVSAGRSILMYGPPGNGKSSISNGIRDALGDQVYVPRAIEYAGQVITVYDPIVHTAVEQVQDDPNALRRTRRFDSRYVCCERPTVVTGGELTLSMLDLVYNPTARTYQAPLQLKATGGIFIVDDLGRQAEPPQALINRWIVPLEESKDILALQSGEKFEVPFDTLVIFSTNYHPNEIFDQAALRRIFFKIKIDGPSQENFLKIFALVARKKGMALDEATLVHLLKNKYPTIENTYANYQPVFLIDQMIAICEFEGIPNQMSPDLIDRAWANMFVDDEVIVR</sequence>
<dbReference type="EMBL" id="VAUA01000010">
    <property type="protein sequence ID" value="TLP58386.1"/>
    <property type="molecule type" value="Genomic_DNA"/>
</dbReference>
<evidence type="ECO:0000313" key="2">
    <source>
        <dbReference type="EMBL" id="TLP58386.1"/>
    </source>
</evidence>
<comment type="caution">
    <text evidence="1">The sequence shown here is derived from an EMBL/GenBank/DDBJ whole genome shotgun (WGS) entry which is preliminary data.</text>
</comment>